<reference evidence="2" key="2">
    <citation type="submission" date="2013-04" db="UniProtKB">
        <authorList>
            <consortium name="EnsemblPlants"/>
        </authorList>
    </citation>
    <scope>IDENTIFICATION</scope>
</reference>
<dbReference type="HOGENOM" id="CLU_1157941_0_0_1"/>
<evidence type="ECO:0000256" key="1">
    <source>
        <dbReference type="SAM" id="MobiDB-lite"/>
    </source>
</evidence>
<organism evidence="2">
    <name type="scientific">Oryza brachyantha</name>
    <name type="common">malo sina</name>
    <dbReference type="NCBI Taxonomy" id="4533"/>
    <lineage>
        <taxon>Eukaryota</taxon>
        <taxon>Viridiplantae</taxon>
        <taxon>Streptophyta</taxon>
        <taxon>Embryophyta</taxon>
        <taxon>Tracheophyta</taxon>
        <taxon>Spermatophyta</taxon>
        <taxon>Magnoliopsida</taxon>
        <taxon>Liliopsida</taxon>
        <taxon>Poales</taxon>
        <taxon>Poaceae</taxon>
        <taxon>BOP clade</taxon>
        <taxon>Oryzoideae</taxon>
        <taxon>Oryzeae</taxon>
        <taxon>Oryzinae</taxon>
        <taxon>Oryza</taxon>
    </lineage>
</organism>
<feature type="compositionally biased region" description="Basic residues" evidence="1">
    <location>
        <begin position="35"/>
        <end position="50"/>
    </location>
</feature>
<dbReference type="Proteomes" id="UP000006038">
    <property type="component" value="Chromosome 5"/>
</dbReference>
<keyword evidence="3" id="KW-1185">Reference proteome</keyword>
<evidence type="ECO:0000313" key="3">
    <source>
        <dbReference type="Proteomes" id="UP000006038"/>
    </source>
</evidence>
<dbReference type="AlphaFoldDB" id="J3M591"/>
<dbReference type="Gramene" id="OB05G17650.1">
    <property type="protein sequence ID" value="OB05G17650.1"/>
    <property type="gene ID" value="OB05G17650"/>
</dbReference>
<dbReference type="EnsemblPlants" id="OB05G17650.1">
    <property type="protein sequence ID" value="OB05G17650.1"/>
    <property type="gene ID" value="OB05G17650"/>
</dbReference>
<evidence type="ECO:0000313" key="2">
    <source>
        <dbReference type="EnsemblPlants" id="OB05G17650.1"/>
    </source>
</evidence>
<name>J3M591_ORYBR</name>
<proteinExistence type="predicted"/>
<feature type="region of interest" description="Disordered" evidence="1">
    <location>
        <begin position="1"/>
        <end position="50"/>
    </location>
</feature>
<sequence length="240" mass="26053">MAKGPTNRIPTPPREPAEDMQDDNDTMGEGENNLHYHHHRRPCRSTLRSSRRRVTTIASWQTSHGAEGPGTRLADEPPSRVLCQHFITNFQGTYPRPGEEVDQHTVSGGMEPEHTVTTMDKGACITSSGHLALVTSPTICNVKVGHILIDGGGGLNLLSPKAFVTIKALGMHLKPSLPIIGVTPSQVWPLGQISLPVTFTGPANSRTERVDFDVANLSPSYNAVLSRLALSHLEIPHMNL</sequence>
<accession>J3M591</accession>
<feature type="compositionally biased region" description="Acidic residues" evidence="1">
    <location>
        <begin position="18"/>
        <end position="28"/>
    </location>
</feature>
<reference evidence="2" key="1">
    <citation type="journal article" date="2013" name="Nat. Commun.">
        <title>Whole-genome sequencing of Oryza brachyantha reveals mechanisms underlying Oryza genome evolution.</title>
        <authorList>
            <person name="Chen J."/>
            <person name="Huang Q."/>
            <person name="Gao D."/>
            <person name="Wang J."/>
            <person name="Lang Y."/>
            <person name="Liu T."/>
            <person name="Li B."/>
            <person name="Bai Z."/>
            <person name="Luis Goicoechea J."/>
            <person name="Liang C."/>
            <person name="Chen C."/>
            <person name="Zhang W."/>
            <person name="Sun S."/>
            <person name="Liao Y."/>
            <person name="Zhang X."/>
            <person name="Yang L."/>
            <person name="Song C."/>
            <person name="Wang M."/>
            <person name="Shi J."/>
            <person name="Liu G."/>
            <person name="Liu J."/>
            <person name="Zhou H."/>
            <person name="Zhou W."/>
            <person name="Yu Q."/>
            <person name="An N."/>
            <person name="Chen Y."/>
            <person name="Cai Q."/>
            <person name="Wang B."/>
            <person name="Liu B."/>
            <person name="Min J."/>
            <person name="Huang Y."/>
            <person name="Wu H."/>
            <person name="Li Z."/>
            <person name="Zhang Y."/>
            <person name="Yin Y."/>
            <person name="Song W."/>
            <person name="Jiang J."/>
            <person name="Jackson S.A."/>
            <person name="Wing R.A."/>
            <person name="Wang J."/>
            <person name="Chen M."/>
        </authorList>
    </citation>
    <scope>NUCLEOTIDE SEQUENCE [LARGE SCALE GENOMIC DNA]</scope>
    <source>
        <strain evidence="2">cv. IRGC 101232</strain>
    </source>
</reference>
<protein>
    <submittedName>
        <fullName evidence="2">Uncharacterized protein</fullName>
    </submittedName>
</protein>
<dbReference type="CDD" id="cd00303">
    <property type="entry name" value="retropepsin_like"/>
    <property type="match status" value="1"/>
</dbReference>